<evidence type="ECO:0000313" key="3">
    <source>
        <dbReference type="Proteomes" id="UP000050424"/>
    </source>
</evidence>
<dbReference type="AlphaFoldDB" id="A0A0P7BKG9"/>
<dbReference type="Proteomes" id="UP000050424">
    <property type="component" value="Unassembled WGS sequence"/>
</dbReference>
<reference evidence="2 3" key="1">
    <citation type="submission" date="2015-09" db="EMBL/GenBank/DDBJ databases">
        <title>Draft genome of a European isolate of the apple canker pathogen Neonectria ditissima.</title>
        <authorList>
            <person name="Gomez-Cortecero A."/>
            <person name="Harrison R.J."/>
            <person name="Armitage A.D."/>
        </authorList>
    </citation>
    <scope>NUCLEOTIDE SEQUENCE [LARGE SCALE GENOMIC DNA]</scope>
    <source>
        <strain evidence="2 3">R09/05</strain>
    </source>
</reference>
<dbReference type="GO" id="GO:0000139">
    <property type="term" value="C:Golgi membrane"/>
    <property type="evidence" value="ECO:0007669"/>
    <property type="project" value="InterPro"/>
</dbReference>
<name>A0A0P7BKG9_9HYPO</name>
<dbReference type="CDD" id="cd22189">
    <property type="entry name" value="PGAP4-like_fungal"/>
    <property type="match status" value="1"/>
</dbReference>
<gene>
    <name evidence="2" type="ORF">AK830_g4789</name>
</gene>
<protein>
    <submittedName>
        <fullName evidence="2">Uncharacterized protein</fullName>
    </submittedName>
</protein>
<dbReference type="GO" id="GO:0006506">
    <property type="term" value="P:GPI anchor biosynthetic process"/>
    <property type="evidence" value="ECO:0007669"/>
    <property type="project" value="InterPro"/>
</dbReference>
<dbReference type="PANTHER" id="PTHR31410:SF1">
    <property type="entry name" value="POST-GPI ATTACHMENT TO PROTEINS FACTOR 4"/>
    <property type="match status" value="1"/>
</dbReference>
<accession>A0A0P7BKG9</accession>
<sequence>MHIMKPVFANIALAVAWILLFRYCQKHSFYDPSSFFHDPYRAYAQTYSAIRETEADKFLTQAASTPATAAQPWIYEGKNVGYDDSKKPEGVSLCIGIPSIRRDREQFVGRTVASLADSLSPEQRRRINLKVLLADDIPQQNPAYGEAWLHNIADEVFVYGNDQPVVDGYHQITNTSLRWAFEDPRNKRVQIDYANLMGSCKDQGSDYFVLVEDDVVTSRDWFQRLISSIEEVEAQTTKDDWLYLRLFYTEVYLGWNSEEWPYYLGNSILIYLVVVGLVLFWRWKSPAMRHLKAVDLVKANSVLVYTMTAWLAAYISLYFMAGRLLVSPWRVGVHEMPQYGCCAQGLAMPHRSLAMLEQSLREPPYKLAGDSFIDMVADREGLKKWAMVPSVLQHVGIRGSSDKGYLKTTWNFSFEKEPWQ</sequence>
<keyword evidence="1" id="KW-1133">Transmembrane helix</keyword>
<comment type="caution">
    <text evidence="2">The sequence shown here is derived from an EMBL/GenBank/DDBJ whole genome shotgun (WGS) entry which is preliminary data.</text>
</comment>
<dbReference type="InterPro" id="IPR029675">
    <property type="entry name" value="PGAP4"/>
</dbReference>
<proteinExistence type="predicted"/>
<feature type="transmembrane region" description="Helical" evidence="1">
    <location>
        <begin position="260"/>
        <end position="281"/>
    </location>
</feature>
<evidence type="ECO:0000313" key="2">
    <source>
        <dbReference type="EMBL" id="KPM41776.1"/>
    </source>
</evidence>
<evidence type="ECO:0000256" key="1">
    <source>
        <dbReference type="SAM" id="Phobius"/>
    </source>
</evidence>
<dbReference type="GO" id="GO:0016757">
    <property type="term" value="F:glycosyltransferase activity"/>
    <property type="evidence" value="ECO:0007669"/>
    <property type="project" value="InterPro"/>
</dbReference>
<feature type="transmembrane region" description="Helical" evidence="1">
    <location>
        <begin position="302"/>
        <end position="321"/>
    </location>
</feature>
<dbReference type="OrthoDB" id="2016523at2759"/>
<dbReference type="EMBL" id="LKCW01000059">
    <property type="protein sequence ID" value="KPM41776.1"/>
    <property type="molecule type" value="Genomic_DNA"/>
</dbReference>
<organism evidence="2 3">
    <name type="scientific">Neonectria ditissima</name>
    <dbReference type="NCBI Taxonomy" id="78410"/>
    <lineage>
        <taxon>Eukaryota</taxon>
        <taxon>Fungi</taxon>
        <taxon>Dikarya</taxon>
        <taxon>Ascomycota</taxon>
        <taxon>Pezizomycotina</taxon>
        <taxon>Sordariomycetes</taxon>
        <taxon>Hypocreomycetidae</taxon>
        <taxon>Hypocreales</taxon>
        <taxon>Nectriaceae</taxon>
        <taxon>Neonectria</taxon>
    </lineage>
</organism>
<dbReference type="PANTHER" id="PTHR31410">
    <property type="entry name" value="TRANSMEMBRANE PROTEIN 246"/>
    <property type="match status" value="1"/>
</dbReference>
<keyword evidence="1" id="KW-0472">Membrane</keyword>
<keyword evidence="3" id="KW-1185">Reference proteome</keyword>
<keyword evidence="1" id="KW-0812">Transmembrane</keyword>